<proteinExistence type="predicted"/>
<organism evidence="1 2">
    <name type="scientific">Puccinia coronata f. sp. avenae</name>
    <dbReference type="NCBI Taxonomy" id="200324"/>
    <lineage>
        <taxon>Eukaryota</taxon>
        <taxon>Fungi</taxon>
        <taxon>Dikarya</taxon>
        <taxon>Basidiomycota</taxon>
        <taxon>Pucciniomycotina</taxon>
        <taxon>Pucciniomycetes</taxon>
        <taxon>Pucciniales</taxon>
        <taxon>Pucciniaceae</taxon>
        <taxon>Puccinia</taxon>
    </lineage>
</organism>
<dbReference type="EMBL" id="PGCI01000557">
    <property type="protein sequence ID" value="PLW25233.1"/>
    <property type="molecule type" value="Genomic_DNA"/>
</dbReference>
<sequence length="63" mass="7045">MSYQLKHQLSLLLTPSTYSIKRKNNRSMCLPRKVLVLNSGKKIGGGNLYCISCHAPARRNPST</sequence>
<dbReference type="AlphaFoldDB" id="A0A2N5TIB4"/>
<name>A0A2N5TIB4_9BASI</name>
<dbReference type="Proteomes" id="UP000235392">
    <property type="component" value="Unassembled WGS sequence"/>
</dbReference>
<accession>A0A2N5TIB4</accession>
<reference evidence="1 2" key="1">
    <citation type="submission" date="2017-11" db="EMBL/GenBank/DDBJ databases">
        <title>De novo assembly and phasing of dikaryotic genomes from two isolates of Puccinia coronata f. sp. avenae, the causal agent of oat crown rust.</title>
        <authorList>
            <person name="Miller M.E."/>
            <person name="Zhang Y."/>
            <person name="Omidvar V."/>
            <person name="Sperschneider J."/>
            <person name="Schwessinger B."/>
            <person name="Raley C."/>
            <person name="Palmer J.M."/>
            <person name="Garnica D."/>
            <person name="Upadhyaya N."/>
            <person name="Rathjen J."/>
            <person name="Taylor J.M."/>
            <person name="Park R.F."/>
            <person name="Dodds P.N."/>
            <person name="Hirsch C.D."/>
            <person name="Kianian S.F."/>
            <person name="Figueroa M."/>
        </authorList>
    </citation>
    <scope>NUCLEOTIDE SEQUENCE [LARGE SCALE GENOMIC DNA]</scope>
    <source>
        <strain evidence="1">12SD80</strain>
    </source>
</reference>
<evidence type="ECO:0000313" key="2">
    <source>
        <dbReference type="Proteomes" id="UP000235392"/>
    </source>
</evidence>
<comment type="caution">
    <text evidence="1">The sequence shown here is derived from an EMBL/GenBank/DDBJ whole genome shotgun (WGS) entry which is preliminary data.</text>
</comment>
<gene>
    <name evidence="1" type="ORF">PCASD_25300</name>
</gene>
<evidence type="ECO:0000313" key="1">
    <source>
        <dbReference type="EMBL" id="PLW25233.1"/>
    </source>
</evidence>
<protein>
    <submittedName>
        <fullName evidence="1">Uncharacterized protein</fullName>
    </submittedName>
</protein>